<accession>A0A3P7DAZ5</accession>
<evidence type="ECO:0000313" key="1">
    <source>
        <dbReference type="EMBL" id="VDM07080.1"/>
    </source>
</evidence>
<name>A0A3P7DAZ5_WUCBA</name>
<dbReference type="EMBL" id="UYWW01000062">
    <property type="protein sequence ID" value="VDM07080.1"/>
    <property type="molecule type" value="Genomic_DNA"/>
</dbReference>
<reference evidence="1 2" key="1">
    <citation type="submission" date="2018-11" db="EMBL/GenBank/DDBJ databases">
        <authorList>
            <consortium name="Pathogen Informatics"/>
        </authorList>
    </citation>
    <scope>NUCLEOTIDE SEQUENCE [LARGE SCALE GENOMIC DNA]</scope>
</reference>
<gene>
    <name evidence="1" type="ORF">WBA_LOCUS466</name>
</gene>
<organism evidence="1 2">
    <name type="scientific">Wuchereria bancrofti</name>
    <dbReference type="NCBI Taxonomy" id="6293"/>
    <lineage>
        <taxon>Eukaryota</taxon>
        <taxon>Metazoa</taxon>
        <taxon>Ecdysozoa</taxon>
        <taxon>Nematoda</taxon>
        <taxon>Chromadorea</taxon>
        <taxon>Rhabditida</taxon>
        <taxon>Spirurina</taxon>
        <taxon>Spiruromorpha</taxon>
        <taxon>Filarioidea</taxon>
        <taxon>Onchocercidae</taxon>
        <taxon>Wuchereria</taxon>
    </lineage>
</organism>
<evidence type="ECO:0000313" key="2">
    <source>
        <dbReference type="Proteomes" id="UP000270924"/>
    </source>
</evidence>
<keyword evidence="2" id="KW-1185">Reference proteome</keyword>
<dbReference type="AlphaFoldDB" id="A0A3P7DAZ5"/>
<dbReference type="InParanoid" id="A0A3P7DAZ5"/>
<protein>
    <submittedName>
        <fullName evidence="1">Uncharacterized protein</fullName>
    </submittedName>
</protein>
<proteinExistence type="predicted"/>
<dbReference type="Proteomes" id="UP000270924">
    <property type="component" value="Unassembled WGS sequence"/>
</dbReference>
<sequence length="118" mass="13544">MTKNKKMAELENEKMEPSICIAICQILNWPDIRMISVCTSQYDQKILSVATSVLFQSQRFCFTNDHLMWSKKSLFASELHRIKSILAKVELGYLANLRTSYQGPLTSRIEQRNGAIAE</sequence>